<evidence type="ECO:0008006" key="5">
    <source>
        <dbReference type="Google" id="ProtNLM"/>
    </source>
</evidence>
<feature type="compositionally biased region" description="Basic and acidic residues" evidence="2">
    <location>
        <begin position="86"/>
        <end position="99"/>
    </location>
</feature>
<reference evidence="3 4" key="1">
    <citation type="submission" date="2017-06" db="EMBL/GenBank/DDBJ databases">
        <title>Comparative genomic analysis of Ambrosia Fusariam Clade fungi.</title>
        <authorList>
            <person name="Stajich J.E."/>
            <person name="Carrillo J."/>
            <person name="Kijimoto T."/>
            <person name="Eskalen A."/>
            <person name="O'Donnell K."/>
            <person name="Kasson M."/>
        </authorList>
    </citation>
    <scope>NUCLEOTIDE SEQUENCE [LARGE SCALE GENOMIC DNA]</scope>
    <source>
        <strain evidence="3">UCR3666</strain>
    </source>
</reference>
<proteinExistence type="predicted"/>
<dbReference type="GO" id="GO:0007052">
    <property type="term" value="P:mitotic spindle organization"/>
    <property type="evidence" value="ECO:0007669"/>
    <property type="project" value="InterPro"/>
</dbReference>
<name>A0A3M2S6S6_9HYPO</name>
<evidence type="ECO:0000256" key="1">
    <source>
        <dbReference type="SAM" id="Coils"/>
    </source>
</evidence>
<feature type="compositionally biased region" description="Basic and acidic residues" evidence="2">
    <location>
        <begin position="441"/>
        <end position="454"/>
    </location>
</feature>
<feature type="region of interest" description="Disordered" evidence="2">
    <location>
        <begin position="407"/>
        <end position="463"/>
    </location>
</feature>
<keyword evidence="1" id="KW-0175">Coiled coil</keyword>
<feature type="coiled-coil region" evidence="1">
    <location>
        <begin position="550"/>
        <end position="584"/>
    </location>
</feature>
<evidence type="ECO:0000313" key="4">
    <source>
        <dbReference type="Proteomes" id="UP000277212"/>
    </source>
</evidence>
<feature type="compositionally biased region" description="Low complexity" evidence="2">
    <location>
        <begin position="604"/>
        <end position="620"/>
    </location>
</feature>
<dbReference type="EMBL" id="NKUJ01000113">
    <property type="protein sequence ID" value="RMJ13260.1"/>
    <property type="molecule type" value="Genomic_DNA"/>
</dbReference>
<sequence>METPLSPAQDSTLNIQTPTTARRYDSYEVRAVSVPSDNDTPTRGASPFAVNDDLLTDQENLPPSSSKSRHSRVLSGATLSPLKILVDQREARESRKAERLPPSARSPRKVSPEKRFPVKVSNPIDTPRSAHERTMSLEDAVRQNEGLKRAIEIFEDEQSVLEDDNDEMDTTIGTVNIIPPVQMDVDESVGPDDTMISTFSTFSAVPDLTMFAKLGRTPTSTKFSNAGGLTPRASTRAEPSPSRTPRPMSLQDSGNTTNLLDFTEHMRFPQKSPSKGGLSPSRTAPSVAATPSRQFANLIDFDIPPMPTPRSVPSITPRELESLKSNFLSEISSLKASLSGKEAEVQSLKAAVGDAEKRVGESLEQLREERGLKEQLAVEKEGWENRGREMENVLRKVKEEIVLSQREREELEQKLEESEKRREAAEIMHQEAESKMAGMRAGKDMEKSSPEKPKSPNSSNHEVELAVERVARELHSLYKSKHESKVTALKKSYESRWEKRVRELESTIEELSEENERLRVGRDATMTKVEPDSAEVEERKAQAVRDSAAIKELNADVQRLEAVVQTVQKDNEQLRGMLEQERVEKGELVQLAEEMMSMQSFVGQTPKPQPQAQPQQTPHLPHQPHERQHDRQPEAKTPKRSADHFRSSVNRASGLRAPGSGLRAPHERTKSAGGLPRPGGVGRSGIMSSIEKMGSYRGRGAE</sequence>
<dbReference type="GO" id="GO:0005737">
    <property type="term" value="C:cytoplasm"/>
    <property type="evidence" value="ECO:0007669"/>
    <property type="project" value="TreeGrafter"/>
</dbReference>
<dbReference type="Proteomes" id="UP000277212">
    <property type="component" value="Unassembled WGS sequence"/>
</dbReference>
<feature type="compositionally biased region" description="Basic and acidic residues" evidence="2">
    <location>
        <begin position="407"/>
        <end position="434"/>
    </location>
</feature>
<feature type="region of interest" description="Disordered" evidence="2">
    <location>
        <begin position="522"/>
        <end position="544"/>
    </location>
</feature>
<feature type="coiled-coil region" evidence="1">
    <location>
        <begin position="494"/>
        <end position="521"/>
    </location>
</feature>
<dbReference type="STRING" id="2010991.A0A3M2S6S6"/>
<dbReference type="AlphaFoldDB" id="A0A3M2S6S6"/>
<feature type="compositionally biased region" description="Polar residues" evidence="2">
    <location>
        <begin position="1"/>
        <end position="20"/>
    </location>
</feature>
<accession>A0A3M2S6S6</accession>
<feature type="coiled-coil region" evidence="1">
    <location>
        <begin position="137"/>
        <end position="164"/>
    </location>
</feature>
<comment type="caution">
    <text evidence="3">The sequence shown here is derived from an EMBL/GenBank/DDBJ whole genome shotgun (WGS) entry which is preliminary data.</text>
</comment>
<evidence type="ECO:0000256" key="2">
    <source>
        <dbReference type="SAM" id="MobiDB-lite"/>
    </source>
</evidence>
<dbReference type="Pfam" id="PF12709">
    <property type="entry name" value="Fungal_TACC"/>
    <property type="match status" value="1"/>
</dbReference>
<feature type="compositionally biased region" description="Basic and acidic residues" evidence="2">
    <location>
        <begin position="623"/>
        <end position="646"/>
    </location>
</feature>
<organism evidence="3 4">
    <name type="scientific">Fusarium kuroshium</name>
    <dbReference type="NCBI Taxonomy" id="2010991"/>
    <lineage>
        <taxon>Eukaryota</taxon>
        <taxon>Fungi</taxon>
        <taxon>Dikarya</taxon>
        <taxon>Ascomycota</taxon>
        <taxon>Pezizomycotina</taxon>
        <taxon>Sordariomycetes</taxon>
        <taxon>Hypocreomycetidae</taxon>
        <taxon>Hypocreales</taxon>
        <taxon>Nectriaceae</taxon>
        <taxon>Fusarium</taxon>
        <taxon>Fusarium solani species complex</taxon>
    </lineage>
</organism>
<evidence type="ECO:0000313" key="3">
    <source>
        <dbReference type="EMBL" id="RMJ13260.1"/>
    </source>
</evidence>
<feature type="compositionally biased region" description="Polar residues" evidence="2">
    <location>
        <begin position="280"/>
        <end position="291"/>
    </location>
</feature>
<dbReference type="OrthoDB" id="5367584at2759"/>
<feature type="region of interest" description="Disordered" evidence="2">
    <location>
        <begin position="1"/>
        <end position="128"/>
    </location>
</feature>
<dbReference type="PANTHER" id="PTHR13924">
    <property type="entry name" value="TRANSFORMING ACIDIC COILED-COIL CONTAINING PROTEIN 1/2"/>
    <property type="match status" value="1"/>
</dbReference>
<dbReference type="PANTHER" id="PTHR13924:SF10">
    <property type="entry name" value="TRANSFORMING ACIDIC COILED-COIL PROTEIN, ISOFORM K"/>
    <property type="match status" value="1"/>
</dbReference>
<protein>
    <recommendedName>
        <fullName evidence="5">Kinetoplast-associated protein KAP</fullName>
    </recommendedName>
</protein>
<gene>
    <name evidence="3" type="ORF">CDV36_007082</name>
</gene>
<feature type="region of interest" description="Disordered" evidence="2">
    <location>
        <begin position="268"/>
        <end position="291"/>
    </location>
</feature>
<feature type="region of interest" description="Disordered" evidence="2">
    <location>
        <begin position="590"/>
        <end position="702"/>
    </location>
</feature>
<keyword evidence="4" id="KW-1185">Reference proteome</keyword>
<dbReference type="InterPro" id="IPR024312">
    <property type="entry name" value="TACC_fungi"/>
</dbReference>
<feature type="region of interest" description="Disordered" evidence="2">
    <location>
        <begin position="217"/>
        <end position="256"/>
    </location>
</feature>
<dbReference type="InterPro" id="IPR039915">
    <property type="entry name" value="TACC"/>
</dbReference>